<proteinExistence type="predicted"/>
<organism evidence="2 3">
    <name type="scientific">Solanum commersonii</name>
    <name type="common">Commerson's wild potato</name>
    <name type="synonym">Commerson's nightshade</name>
    <dbReference type="NCBI Taxonomy" id="4109"/>
    <lineage>
        <taxon>Eukaryota</taxon>
        <taxon>Viridiplantae</taxon>
        <taxon>Streptophyta</taxon>
        <taxon>Embryophyta</taxon>
        <taxon>Tracheophyta</taxon>
        <taxon>Spermatophyta</taxon>
        <taxon>Magnoliopsida</taxon>
        <taxon>eudicotyledons</taxon>
        <taxon>Gunneridae</taxon>
        <taxon>Pentapetalae</taxon>
        <taxon>asterids</taxon>
        <taxon>lamiids</taxon>
        <taxon>Solanales</taxon>
        <taxon>Solanaceae</taxon>
        <taxon>Solanoideae</taxon>
        <taxon>Solaneae</taxon>
        <taxon>Solanum</taxon>
    </lineage>
</organism>
<protein>
    <recommendedName>
        <fullName evidence="1">DUF4283 domain-containing protein</fullName>
    </recommendedName>
</protein>
<reference evidence="2 3" key="1">
    <citation type="submission" date="2020-09" db="EMBL/GenBank/DDBJ databases">
        <title>De no assembly of potato wild relative species, Solanum commersonii.</title>
        <authorList>
            <person name="Cho K."/>
        </authorList>
    </citation>
    <scope>NUCLEOTIDE SEQUENCE [LARGE SCALE GENOMIC DNA]</scope>
    <source>
        <strain evidence="2">LZ3.2</strain>
        <tissue evidence="2">Leaf</tissue>
    </source>
</reference>
<sequence length="693" mass="80886">MFLFEFPNRYMAEQTIHGQWRWKNYRFHLEWWKPTLGCIPRAATVEKIWVRAVGIPLHLWSKKVFKEIGEICGGWVATEEETELKNHMKWARILVSNDGSSIPREVAISRNGVKYHFPIWAECKPRYEIMPEKPNGGDETHYPEKGFTQWVREESLCEEVQKSLQIRDSVRGQHVGTAGKSVSPRAHGRHMSHLNETSEVGCSHKPILKKPQNLFKGPDLAAKVIFNNLQEEKQKTEQRKSYAKMVMTTTEFVNGDGSPTPNKEADWQKVRDYDNRSAESDNYGIILPGDNTNIVNWEVEEVEPIMMQQQHILQGREKETSVWVQQNLIKLGKIFGVDFQGLEEEATELLMQIDGCRQARRMEQDIEVKKTRIKGAQELKVYAPNCYKERRMVWDELGSVRGLIEGPWAVCGDFNVTRYISEKKNCSIRTRGMREFSDFIKDMNLVDLQLENAYYTWFKGDQQKTASRIDRILISDEWDDNFGNLKQLPLQSLSSDHIPIALLGGSWKKNKNYFKFENWWLEIEGFIDRVKNWWSSFNFLGRLDYVLACKLKALKHKLKEWRNEESGNLGVQRKKLLEQMAYLDTEREDKVFTDEEIAKKSELLLKYEELLKKEEISWRQKSRVLWLKEGDKNTKFFHKMANAHKRYNNIDQLVIHGETTKEPSRMKGEIVGITKGCTQKPSSGDLPSKILAP</sequence>
<evidence type="ECO:0000259" key="1">
    <source>
        <dbReference type="Pfam" id="PF14111"/>
    </source>
</evidence>
<accession>A0A9J6ADM3</accession>
<dbReference type="PANTHER" id="PTHR34427:SF16">
    <property type="entry name" value="DUF4283 DOMAIN-CONTAINING PROTEIN"/>
    <property type="match status" value="1"/>
</dbReference>
<comment type="caution">
    <text evidence="2">The sequence shown here is derived from an EMBL/GenBank/DDBJ whole genome shotgun (WGS) entry which is preliminary data.</text>
</comment>
<dbReference type="InterPro" id="IPR025558">
    <property type="entry name" value="DUF4283"/>
</dbReference>
<dbReference type="Proteomes" id="UP000824120">
    <property type="component" value="Chromosome 2"/>
</dbReference>
<dbReference type="EMBL" id="JACXVP010000002">
    <property type="protein sequence ID" value="KAG5622396.1"/>
    <property type="molecule type" value="Genomic_DNA"/>
</dbReference>
<evidence type="ECO:0000313" key="3">
    <source>
        <dbReference type="Proteomes" id="UP000824120"/>
    </source>
</evidence>
<dbReference type="OrthoDB" id="498125at2759"/>
<evidence type="ECO:0000313" key="2">
    <source>
        <dbReference type="EMBL" id="KAG5622396.1"/>
    </source>
</evidence>
<dbReference type="SUPFAM" id="SSF56219">
    <property type="entry name" value="DNase I-like"/>
    <property type="match status" value="1"/>
</dbReference>
<dbReference type="Pfam" id="PF14111">
    <property type="entry name" value="DUF4283"/>
    <property type="match status" value="1"/>
</dbReference>
<dbReference type="Gene3D" id="3.60.10.10">
    <property type="entry name" value="Endonuclease/exonuclease/phosphatase"/>
    <property type="match status" value="1"/>
</dbReference>
<name>A0A9J6ADM3_SOLCO</name>
<dbReference type="InterPro" id="IPR036691">
    <property type="entry name" value="Endo/exonu/phosph_ase_sf"/>
</dbReference>
<keyword evidence="3" id="KW-1185">Reference proteome</keyword>
<dbReference type="PANTHER" id="PTHR34427">
    <property type="entry name" value="DUF4283 DOMAIN PROTEIN"/>
    <property type="match status" value="1"/>
</dbReference>
<dbReference type="AlphaFoldDB" id="A0A9J6ADM3"/>
<gene>
    <name evidence="2" type="ORF">H5410_007614</name>
</gene>
<feature type="domain" description="DUF4283" evidence="1">
    <location>
        <begin position="1"/>
        <end position="38"/>
    </location>
</feature>